<keyword evidence="1" id="KW-0378">Hydrolase</keyword>
<gene>
    <name evidence="1" type="primary">AVEN_184278_1</name>
    <name evidence="1" type="ORF">TNIN_352001</name>
</gene>
<name>A0A8X6XMP6_9ARAC</name>
<evidence type="ECO:0000313" key="1">
    <source>
        <dbReference type="EMBL" id="GFY55452.1"/>
    </source>
</evidence>
<keyword evidence="2" id="KW-1185">Reference proteome</keyword>
<dbReference type="GO" id="GO:0004386">
    <property type="term" value="F:helicase activity"/>
    <property type="evidence" value="ECO:0007669"/>
    <property type="project" value="UniProtKB-KW"/>
</dbReference>
<keyword evidence="1" id="KW-0067">ATP-binding</keyword>
<sequence length="97" mass="11380">MEMALNRAHAFELLKQEPEPLDHDDIVEIPEEERINEDQFERVKQAMNVGQLEIFVSITRCVQEQLNGRQDRLRLFITGNVGTGKIFLFKLLRNQID</sequence>
<organism evidence="1 2">
    <name type="scientific">Trichonephila inaurata madagascariensis</name>
    <dbReference type="NCBI Taxonomy" id="2747483"/>
    <lineage>
        <taxon>Eukaryota</taxon>
        <taxon>Metazoa</taxon>
        <taxon>Ecdysozoa</taxon>
        <taxon>Arthropoda</taxon>
        <taxon>Chelicerata</taxon>
        <taxon>Arachnida</taxon>
        <taxon>Araneae</taxon>
        <taxon>Araneomorphae</taxon>
        <taxon>Entelegynae</taxon>
        <taxon>Araneoidea</taxon>
        <taxon>Nephilidae</taxon>
        <taxon>Trichonephila</taxon>
        <taxon>Trichonephila inaurata</taxon>
    </lineage>
</organism>
<accession>A0A8X6XMP6</accession>
<dbReference type="Proteomes" id="UP000886998">
    <property type="component" value="Unassembled WGS sequence"/>
</dbReference>
<proteinExistence type="predicted"/>
<protein>
    <submittedName>
        <fullName evidence="1">ATP-dependent DNA helicase</fullName>
    </submittedName>
</protein>
<comment type="caution">
    <text evidence="1">The sequence shown here is derived from an EMBL/GenBank/DDBJ whole genome shotgun (WGS) entry which is preliminary data.</text>
</comment>
<reference evidence="1" key="1">
    <citation type="submission" date="2020-08" db="EMBL/GenBank/DDBJ databases">
        <title>Multicomponent nature underlies the extraordinary mechanical properties of spider dragline silk.</title>
        <authorList>
            <person name="Kono N."/>
            <person name="Nakamura H."/>
            <person name="Mori M."/>
            <person name="Yoshida Y."/>
            <person name="Ohtoshi R."/>
            <person name="Malay A.D."/>
            <person name="Moran D.A.P."/>
            <person name="Tomita M."/>
            <person name="Numata K."/>
            <person name="Arakawa K."/>
        </authorList>
    </citation>
    <scope>NUCLEOTIDE SEQUENCE</scope>
</reference>
<evidence type="ECO:0000313" key="2">
    <source>
        <dbReference type="Proteomes" id="UP000886998"/>
    </source>
</evidence>
<dbReference type="OrthoDB" id="416437at2759"/>
<keyword evidence="1" id="KW-0547">Nucleotide-binding</keyword>
<keyword evidence="1" id="KW-0347">Helicase</keyword>
<dbReference type="AlphaFoldDB" id="A0A8X6XMP6"/>
<dbReference type="EMBL" id="BMAV01010395">
    <property type="protein sequence ID" value="GFY55452.1"/>
    <property type="molecule type" value="Genomic_DNA"/>
</dbReference>